<evidence type="ECO:0008006" key="12">
    <source>
        <dbReference type="Google" id="ProtNLM"/>
    </source>
</evidence>
<reference evidence="10 11" key="1">
    <citation type="submission" date="2014-02" db="EMBL/GenBank/DDBJ databases">
        <title>The small core and large imbalanced accessory genome model reveals a collaborative survival strategy of Sorangium cellulosum strains in nature.</title>
        <authorList>
            <person name="Han K."/>
            <person name="Peng R."/>
            <person name="Blom J."/>
            <person name="Li Y.-Z."/>
        </authorList>
    </citation>
    <scope>NUCLEOTIDE SEQUENCE [LARGE SCALE GENOMIC DNA]</scope>
    <source>
        <strain evidence="10 11">So0157-25</strain>
    </source>
</reference>
<dbReference type="SUPFAM" id="SSF53474">
    <property type="entry name" value="alpha/beta-Hydrolases"/>
    <property type="match status" value="1"/>
</dbReference>
<dbReference type="InterPro" id="IPR043595">
    <property type="entry name" value="FaeB/C/D"/>
</dbReference>
<sequence length="354" mass="36525">MTKKSTIARATLFAALAGSFTLSACSGDGGDGTSPPDSDPPAGSGGASVSGSGGGTSSTTTTGDGGAATVGTGGEGGTGGSGGSEGVGGSGGSMDDKAPPQPSTGCNKPNPQTGSAQSPLTVSGHQYYVKLPTGYDPSKPYPVMIMFNPTGNPISWAEQNAGFEAAGPREAWIRVYPHPANSNSGWGANDVAFFQPFYDQITDNYCIDKARVFAAGESSGGDFSSILGCEHADKLRAVGPCATKNVPQYPLNADTRQCKGQVTAVVIHGKRDSVVGTENGPKTRDFYTALNNCQASTTPVEGYTDDLSNCVMHQGCDDDYPVYWCSHGDPNYSNTNHGWPAFAPKFLWSLFSTY</sequence>
<evidence type="ECO:0000256" key="8">
    <source>
        <dbReference type="SAM" id="MobiDB-lite"/>
    </source>
</evidence>
<evidence type="ECO:0000256" key="1">
    <source>
        <dbReference type="ARBA" id="ARBA00004613"/>
    </source>
</evidence>
<dbReference type="AlphaFoldDB" id="A0A150P8D5"/>
<feature type="compositionally biased region" description="Low complexity" evidence="8">
    <location>
        <begin position="33"/>
        <end position="42"/>
    </location>
</feature>
<organism evidence="10 11">
    <name type="scientific">Sorangium cellulosum</name>
    <name type="common">Polyangium cellulosum</name>
    <dbReference type="NCBI Taxonomy" id="56"/>
    <lineage>
        <taxon>Bacteria</taxon>
        <taxon>Pseudomonadati</taxon>
        <taxon>Myxococcota</taxon>
        <taxon>Polyangia</taxon>
        <taxon>Polyangiales</taxon>
        <taxon>Polyangiaceae</taxon>
        <taxon>Sorangium</taxon>
    </lineage>
</organism>
<feature type="chain" id="PRO_5007565331" description="Poly(3-hydroxybutyrate) depolymerase" evidence="9">
    <location>
        <begin position="25"/>
        <end position="354"/>
    </location>
</feature>
<feature type="region of interest" description="Disordered" evidence="8">
    <location>
        <begin position="22"/>
        <end position="121"/>
    </location>
</feature>
<evidence type="ECO:0000256" key="2">
    <source>
        <dbReference type="ARBA" id="ARBA00022525"/>
    </source>
</evidence>
<dbReference type="Gene3D" id="3.40.50.1820">
    <property type="entry name" value="alpha/beta hydrolase"/>
    <property type="match status" value="1"/>
</dbReference>
<keyword evidence="6" id="KW-0119">Carbohydrate metabolism</keyword>
<accession>A0A150P8D5</accession>
<keyword evidence="4 9" id="KW-0732">Signal</keyword>
<keyword evidence="7" id="KW-0624">Polysaccharide degradation</keyword>
<evidence type="ECO:0000256" key="4">
    <source>
        <dbReference type="ARBA" id="ARBA00022729"/>
    </source>
</evidence>
<feature type="signal peptide" evidence="9">
    <location>
        <begin position="1"/>
        <end position="24"/>
    </location>
</feature>
<protein>
    <recommendedName>
        <fullName evidence="12">Poly(3-hydroxybutyrate) depolymerase</fullName>
    </recommendedName>
</protein>
<keyword evidence="3" id="KW-0858">Xylan degradation</keyword>
<keyword evidence="2" id="KW-0964">Secreted</keyword>
<evidence type="ECO:0000256" key="3">
    <source>
        <dbReference type="ARBA" id="ARBA00022651"/>
    </source>
</evidence>
<dbReference type="EMBL" id="JELY01002648">
    <property type="protein sequence ID" value="KYF51964.1"/>
    <property type="molecule type" value="Genomic_DNA"/>
</dbReference>
<evidence type="ECO:0000256" key="9">
    <source>
        <dbReference type="SAM" id="SignalP"/>
    </source>
</evidence>
<evidence type="ECO:0000256" key="5">
    <source>
        <dbReference type="ARBA" id="ARBA00022801"/>
    </source>
</evidence>
<keyword evidence="5" id="KW-0378">Hydrolase</keyword>
<dbReference type="InterPro" id="IPR029058">
    <property type="entry name" value="AB_hydrolase_fold"/>
</dbReference>
<dbReference type="PANTHER" id="PTHR38050">
    <property type="match status" value="1"/>
</dbReference>
<feature type="compositionally biased region" description="Gly residues" evidence="8">
    <location>
        <begin position="63"/>
        <end position="92"/>
    </location>
</feature>
<dbReference type="Proteomes" id="UP000075420">
    <property type="component" value="Unassembled WGS sequence"/>
</dbReference>
<dbReference type="GO" id="GO:0030600">
    <property type="term" value="F:feruloyl esterase activity"/>
    <property type="evidence" value="ECO:0007669"/>
    <property type="project" value="InterPro"/>
</dbReference>
<evidence type="ECO:0000256" key="7">
    <source>
        <dbReference type="ARBA" id="ARBA00023326"/>
    </source>
</evidence>
<dbReference type="GO" id="GO:0005576">
    <property type="term" value="C:extracellular region"/>
    <property type="evidence" value="ECO:0007669"/>
    <property type="project" value="UniProtKB-SubCell"/>
</dbReference>
<dbReference type="PROSITE" id="PS51257">
    <property type="entry name" value="PROKAR_LIPOPROTEIN"/>
    <property type="match status" value="1"/>
</dbReference>
<evidence type="ECO:0000313" key="11">
    <source>
        <dbReference type="Proteomes" id="UP000075420"/>
    </source>
</evidence>
<evidence type="ECO:0000256" key="6">
    <source>
        <dbReference type="ARBA" id="ARBA00023277"/>
    </source>
</evidence>
<comment type="caution">
    <text evidence="10">The sequence shown here is derived from an EMBL/GenBank/DDBJ whole genome shotgun (WGS) entry which is preliminary data.</text>
</comment>
<name>A0A150P8D5_SORCE</name>
<evidence type="ECO:0000313" key="10">
    <source>
        <dbReference type="EMBL" id="KYF51964.1"/>
    </source>
</evidence>
<dbReference type="PANTHER" id="PTHR38050:SF2">
    <property type="entry name" value="FERULOYL ESTERASE C-RELATED"/>
    <property type="match status" value="1"/>
</dbReference>
<dbReference type="GO" id="GO:0045493">
    <property type="term" value="P:xylan catabolic process"/>
    <property type="evidence" value="ECO:0007669"/>
    <property type="project" value="UniProtKB-KW"/>
</dbReference>
<proteinExistence type="predicted"/>
<feature type="compositionally biased region" description="Polar residues" evidence="8">
    <location>
        <begin position="103"/>
        <end position="121"/>
    </location>
</feature>
<comment type="subcellular location">
    <subcellularLocation>
        <location evidence="1">Secreted</location>
    </subcellularLocation>
</comment>
<gene>
    <name evidence="10" type="ORF">BE08_46005</name>
</gene>
<feature type="compositionally biased region" description="Gly residues" evidence="8">
    <location>
        <begin position="43"/>
        <end position="56"/>
    </location>
</feature>